<dbReference type="EMBL" id="CVRI01000057">
    <property type="protein sequence ID" value="CRL02126.1"/>
    <property type="molecule type" value="Genomic_DNA"/>
</dbReference>
<protein>
    <submittedName>
        <fullName evidence="1">CLUMA_CG015476, isoform A</fullName>
    </submittedName>
</protein>
<dbReference type="Proteomes" id="UP000183832">
    <property type="component" value="Unassembled WGS sequence"/>
</dbReference>
<proteinExistence type="predicted"/>
<reference evidence="1 2" key="1">
    <citation type="submission" date="2015-04" db="EMBL/GenBank/DDBJ databases">
        <authorList>
            <person name="Syromyatnikov M.Y."/>
            <person name="Popov V.N."/>
        </authorList>
    </citation>
    <scope>NUCLEOTIDE SEQUENCE [LARGE SCALE GENOMIC DNA]</scope>
</reference>
<name>A0A1J1ISN8_9DIPT</name>
<dbReference type="AlphaFoldDB" id="A0A1J1ISN8"/>
<evidence type="ECO:0000313" key="1">
    <source>
        <dbReference type="EMBL" id="CRL02126.1"/>
    </source>
</evidence>
<evidence type="ECO:0000313" key="2">
    <source>
        <dbReference type="Proteomes" id="UP000183832"/>
    </source>
</evidence>
<organism evidence="1 2">
    <name type="scientific">Clunio marinus</name>
    <dbReference type="NCBI Taxonomy" id="568069"/>
    <lineage>
        <taxon>Eukaryota</taxon>
        <taxon>Metazoa</taxon>
        <taxon>Ecdysozoa</taxon>
        <taxon>Arthropoda</taxon>
        <taxon>Hexapoda</taxon>
        <taxon>Insecta</taxon>
        <taxon>Pterygota</taxon>
        <taxon>Neoptera</taxon>
        <taxon>Endopterygota</taxon>
        <taxon>Diptera</taxon>
        <taxon>Nematocera</taxon>
        <taxon>Chironomoidea</taxon>
        <taxon>Chironomidae</taxon>
        <taxon>Clunio</taxon>
    </lineage>
</organism>
<sequence>MINEAVDDVNFNIFLWNYLSSSFNIYVSMVMIQSVEYPEVFLRNYEHFCRRRLLWFLGIKQIEFSYLEASKELSFIFDDEIRRVTVEICIFQTNDKAQNQLWVVSLIFMRKQEEK</sequence>
<keyword evidence="2" id="KW-1185">Reference proteome</keyword>
<accession>A0A1J1ISN8</accession>
<gene>
    <name evidence="1" type="ORF">CLUMA_CG015476</name>
</gene>